<dbReference type="AlphaFoldDB" id="A0A8S9SNT3"/>
<accession>A0A8S9SNT3</accession>
<protein>
    <submittedName>
        <fullName evidence="1">Uncharacterized protein</fullName>
    </submittedName>
</protein>
<gene>
    <name evidence="1" type="ORF">F2Q69_00038477</name>
</gene>
<dbReference type="Proteomes" id="UP000712600">
    <property type="component" value="Unassembled WGS sequence"/>
</dbReference>
<sequence>MFQPQSQVSGPKAMFDSQGCILLELENNNFVPFLTSPGNTTEALPTEILVNIVANSSEAVELVFEPCNASPVDASTAFNHVSAEKDCSAPTEETSVHYLHGYSISFDSYTTRERSF</sequence>
<evidence type="ECO:0000313" key="2">
    <source>
        <dbReference type="Proteomes" id="UP000712600"/>
    </source>
</evidence>
<proteinExistence type="predicted"/>
<name>A0A8S9SNT3_BRACR</name>
<evidence type="ECO:0000313" key="1">
    <source>
        <dbReference type="EMBL" id="KAF3601670.1"/>
    </source>
</evidence>
<comment type="caution">
    <text evidence="1">The sequence shown here is derived from an EMBL/GenBank/DDBJ whole genome shotgun (WGS) entry which is preliminary data.</text>
</comment>
<dbReference type="EMBL" id="QGKX02000004">
    <property type="protein sequence ID" value="KAF3601670.1"/>
    <property type="molecule type" value="Genomic_DNA"/>
</dbReference>
<reference evidence="1" key="1">
    <citation type="submission" date="2019-12" db="EMBL/GenBank/DDBJ databases">
        <title>Genome sequencing and annotation of Brassica cretica.</title>
        <authorList>
            <person name="Studholme D.J."/>
            <person name="Sarris P."/>
        </authorList>
    </citation>
    <scope>NUCLEOTIDE SEQUENCE</scope>
    <source>
        <strain evidence="1">PFS-109/04</strain>
        <tissue evidence="1">Leaf</tissue>
    </source>
</reference>
<organism evidence="1 2">
    <name type="scientific">Brassica cretica</name>
    <name type="common">Mustard</name>
    <dbReference type="NCBI Taxonomy" id="69181"/>
    <lineage>
        <taxon>Eukaryota</taxon>
        <taxon>Viridiplantae</taxon>
        <taxon>Streptophyta</taxon>
        <taxon>Embryophyta</taxon>
        <taxon>Tracheophyta</taxon>
        <taxon>Spermatophyta</taxon>
        <taxon>Magnoliopsida</taxon>
        <taxon>eudicotyledons</taxon>
        <taxon>Gunneridae</taxon>
        <taxon>Pentapetalae</taxon>
        <taxon>rosids</taxon>
        <taxon>malvids</taxon>
        <taxon>Brassicales</taxon>
        <taxon>Brassicaceae</taxon>
        <taxon>Brassiceae</taxon>
        <taxon>Brassica</taxon>
    </lineage>
</organism>